<accession>A0A135LP11</accession>
<dbReference type="OMA" id="CARLQRH"/>
<keyword evidence="3" id="KW-1185">Reference proteome</keyword>
<evidence type="ECO:0000256" key="1">
    <source>
        <dbReference type="SAM" id="MobiDB-lite"/>
    </source>
</evidence>
<organism evidence="2 3">
    <name type="scientific">Penicillium patulum</name>
    <name type="common">Penicillium griseofulvum</name>
    <dbReference type="NCBI Taxonomy" id="5078"/>
    <lineage>
        <taxon>Eukaryota</taxon>
        <taxon>Fungi</taxon>
        <taxon>Dikarya</taxon>
        <taxon>Ascomycota</taxon>
        <taxon>Pezizomycotina</taxon>
        <taxon>Eurotiomycetes</taxon>
        <taxon>Eurotiomycetidae</taxon>
        <taxon>Eurotiales</taxon>
        <taxon>Aspergillaceae</taxon>
        <taxon>Penicillium</taxon>
    </lineage>
</organism>
<feature type="compositionally biased region" description="Polar residues" evidence="1">
    <location>
        <begin position="1"/>
        <end position="13"/>
    </location>
</feature>
<feature type="compositionally biased region" description="Low complexity" evidence="1">
    <location>
        <begin position="14"/>
        <end position="28"/>
    </location>
</feature>
<comment type="caution">
    <text evidence="2">The sequence shown here is derived from an EMBL/GenBank/DDBJ whole genome shotgun (WGS) entry which is preliminary data.</text>
</comment>
<dbReference type="OrthoDB" id="4337564at2759"/>
<dbReference type="RefSeq" id="XP_040649205.1">
    <property type="nucleotide sequence ID" value="XM_040792149.1"/>
</dbReference>
<proteinExistence type="predicted"/>
<protein>
    <submittedName>
        <fullName evidence="2">Uncharacterized protein</fullName>
    </submittedName>
</protein>
<feature type="region of interest" description="Disordered" evidence="1">
    <location>
        <begin position="1"/>
        <end position="32"/>
    </location>
</feature>
<evidence type="ECO:0000313" key="2">
    <source>
        <dbReference type="EMBL" id="KXG50669.1"/>
    </source>
</evidence>
<evidence type="ECO:0000313" key="3">
    <source>
        <dbReference type="Proteomes" id="UP000070168"/>
    </source>
</evidence>
<dbReference type="Proteomes" id="UP000070168">
    <property type="component" value="Unassembled WGS sequence"/>
</dbReference>
<feature type="compositionally biased region" description="Low complexity" evidence="1">
    <location>
        <begin position="109"/>
        <end position="121"/>
    </location>
</feature>
<sequence>MLPVQSHPTENTVPSASAKRSPPAADSSNNEDLFVWDSHQDFAIQTEQHSFDLQDSDQPLKFPNVLNGALLDIHQPTFPNFTNQTSRSFINMQSEDLPDVTSPSPSGMQTSVSSTTSQQPSDRSDPLSATSKGTRFVSLLEHCARLQRHIMTMEEDGSTISDKGTLSMSKKIGISNGPLREMLEDIDVSCKLMFEMCDEGTSSKSTSAQVNSPPDSASISLITTVAFKVFQICDILFNGQGLKIHTIKDVLLQKRLDFNITQAGIVTSRIEHLTRDNRQISQELLRKAVHIEERFTSQRGGSFTDMGKFRS</sequence>
<name>A0A135LP11_PENPA</name>
<dbReference type="EMBL" id="LHQR01000045">
    <property type="protein sequence ID" value="KXG50669.1"/>
    <property type="molecule type" value="Genomic_DNA"/>
</dbReference>
<gene>
    <name evidence="2" type="ORF">PGRI_044360</name>
</gene>
<dbReference type="AlphaFoldDB" id="A0A135LP11"/>
<reference evidence="2 3" key="1">
    <citation type="journal article" date="2016" name="BMC Genomics">
        <title>Genome sequencing and secondary metabolism of the postharvest pathogen Penicillium griseofulvum.</title>
        <authorList>
            <person name="Banani H."/>
            <person name="Marcet-Houben M."/>
            <person name="Ballester A.R."/>
            <person name="Abbruscato P."/>
            <person name="Gonzalez-Candelas L."/>
            <person name="Gabaldon T."/>
            <person name="Spadaro D."/>
        </authorList>
    </citation>
    <scope>NUCLEOTIDE SEQUENCE [LARGE SCALE GENOMIC DNA]</scope>
    <source>
        <strain evidence="2 3">PG3</strain>
    </source>
</reference>
<feature type="region of interest" description="Disordered" evidence="1">
    <location>
        <begin position="95"/>
        <end position="131"/>
    </location>
</feature>
<dbReference type="GeneID" id="63707449"/>